<protein>
    <recommendedName>
        <fullName evidence="2">protein-tyrosine-phosphatase</fullName>
        <ecNumber evidence="2">3.1.3.48</ecNumber>
    </recommendedName>
</protein>
<dbReference type="PANTHER" id="PTHR19134:SF562">
    <property type="entry name" value="PROTEIN-TYROSINE-PHOSPHATASE"/>
    <property type="match status" value="1"/>
</dbReference>
<keyword evidence="4" id="KW-0904">Protein phosphatase</keyword>
<sequence>MIKSTRRLKCQLMSNEDHDVISLNDDEKPTVLENSCVDDDTVTRHCVPCQLFLNQTCGKLKICEKDGTQIKCSCSAGWKYPTCLSSGTCDSGFYGINCKKRCGHCFKHSCHLVTGKCESCSDNYAGAKCDIQPSKKPSNLTIHWNLQNDLELTWGHPDESSGLITFFNISVLFSNFAKDDIYDSFPVTNYMTFYQYKIEEKRLAKSTPLTVKIRAFNGYNGEELVKDDMSPPALPLFTTEPKISTSNDTITIEISPIKSINGEDKNKYELFLFLLNENYNNPDNIKPLARLQEMHYVNLSKLMLLCQCQLRSTMHFQIGHNYSTSHCNGGSSPSLKPATNYNVTILLVNTFMNKNSYKLYSYQVHTLGEPIDASKKSNNKEDYEEKTEPYSNPVKISKYPDYVKNSLRNGELEILNAYSVYETIMDDILIDFFDTEFTDGQHVTKSHLAAKIPEPDKFASFWKFVWNENIEHIILLDNRCEDDQATSDNYWNVKDEDLRHHKLSFTFKSCDIFTDYECRKFILSSRKTSRDIVLYRYCSWSNSALSSLPFMSFFQATSNIPLNSRSPILVQCRTGAEGTGFALLCDISLRTANQDGVVDIFKTSHRLAKCDQNLINDSNYYLLAHFVICENSLKCDTNFKRESVREDTPILFNEQQIRKYFKYVQETQWLDTIKYETGNKSVPEESNFIGPYSLDYDDVSASFGIVTIDGFRCPGKFTITKEPTPDSLFQFWNFVANKNFSVIVSVNKMPSNRTWPDRNILQITLPKNMNLVYRDSKIFGIYDWITVQITIGDKTKIIDIIVMKNWSSEATRPENVPDFVNFCIETNAILKKSNSVLVMSHNGIKDSGLYIAMLYNIKKMEVEGVCDVPTSVRMVRNHSQEFGIMTAITIYQLYLAVVCACFRKNVCKNLNDYRTIKDNRNCWYNPDVGSTPRKIIERYGYPFENHQLVTPDGYILNMYRVPHNGSDPYRKRPPIFLQHGFASDSSTWLMLGQQSSGMNFA</sequence>
<dbReference type="SUPFAM" id="SSF49265">
    <property type="entry name" value="Fibronectin type III"/>
    <property type="match status" value="1"/>
</dbReference>
<keyword evidence="8" id="KW-1185">Reference proteome</keyword>
<evidence type="ECO:0000256" key="5">
    <source>
        <dbReference type="ARBA" id="ARBA00051722"/>
    </source>
</evidence>
<dbReference type="PROSITE" id="PS50055">
    <property type="entry name" value="TYR_PHOSPHATASE_PTP"/>
    <property type="match status" value="2"/>
</dbReference>
<comment type="caution">
    <text evidence="7">The sequence shown here is derived from an EMBL/GenBank/DDBJ whole genome shotgun (WGS) entry which is preliminary data.</text>
</comment>
<gene>
    <name evidence="7" type="ORF">GEV33_009241</name>
</gene>
<dbReference type="GO" id="GO:0006629">
    <property type="term" value="P:lipid metabolic process"/>
    <property type="evidence" value="ECO:0007669"/>
    <property type="project" value="InterPro"/>
</dbReference>
<dbReference type="InterPro" id="IPR029058">
    <property type="entry name" value="AB_hydrolase_fold"/>
</dbReference>
<evidence type="ECO:0000313" key="7">
    <source>
        <dbReference type="EMBL" id="KAH0813549.1"/>
    </source>
</evidence>
<dbReference type="GO" id="GO:0004725">
    <property type="term" value="F:protein tyrosine phosphatase activity"/>
    <property type="evidence" value="ECO:0007669"/>
    <property type="project" value="UniProtKB-EC"/>
</dbReference>
<dbReference type="InterPro" id="IPR000242">
    <property type="entry name" value="PTP_cat"/>
</dbReference>
<feature type="domain" description="Tyrosine-protein phosphatase" evidence="6">
    <location>
        <begin position="697"/>
        <end position="898"/>
    </location>
</feature>
<dbReference type="InterPro" id="IPR036116">
    <property type="entry name" value="FN3_sf"/>
</dbReference>
<dbReference type="Pfam" id="PF00102">
    <property type="entry name" value="Y_phosphatase"/>
    <property type="match status" value="2"/>
</dbReference>
<feature type="domain" description="Tyrosine-protein phosphatase" evidence="6">
    <location>
        <begin position="373"/>
        <end position="631"/>
    </location>
</feature>
<name>A0A8J6L8J9_TENMO</name>
<dbReference type="GO" id="GO:0008045">
    <property type="term" value="P:motor neuron axon guidance"/>
    <property type="evidence" value="ECO:0007669"/>
    <property type="project" value="TreeGrafter"/>
</dbReference>
<comment type="similarity">
    <text evidence="1">Belongs to the protein-tyrosine phosphatase family.</text>
</comment>
<proteinExistence type="inferred from homology"/>
<dbReference type="Gene3D" id="3.40.50.1820">
    <property type="entry name" value="alpha/beta hydrolase"/>
    <property type="match status" value="1"/>
</dbReference>
<dbReference type="InterPro" id="IPR029021">
    <property type="entry name" value="Prot-tyrosine_phosphatase-like"/>
</dbReference>
<dbReference type="SUPFAM" id="SSF53474">
    <property type="entry name" value="alpha/beta-Hydrolases"/>
    <property type="match status" value="1"/>
</dbReference>
<dbReference type="PANTHER" id="PTHR19134">
    <property type="entry name" value="RECEPTOR-TYPE TYROSINE-PROTEIN PHOSPHATASE"/>
    <property type="match status" value="1"/>
</dbReference>
<dbReference type="EMBL" id="JABDTM020025176">
    <property type="protein sequence ID" value="KAH0813549.1"/>
    <property type="molecule type" value="Genomic_DNA"/>
</dbReference>
<reference evidence="7" key="1">
    <citation type="journal article" date="2020" name="J Insects Food Feed">
        <title>The yellow mealworm (Tenebrio molitor) genome: a resource for the emerging insects as food and feed industry.</title>
        <authorList>
            <person name="Eriksson T."/>
            <person name="Andere A."/>
            <person name="Kelstrup H."/>
            <person name="Emery V."/>
            <person name="Picard C."/>
        </authorList>
    </citation>
    <scope>NUCLEOTIDE SEQUENCE</scope>
    <source>
        <strain evidence="7">Stoneville</strain>
        <tissue evidence="7">Whole head</tissue>
    </source>
</reference>
<dbReference type="Pfam" id="PF04083">
    <property type="entry name" value="Abhydro_lipase"/>
    <property type="match status" value="1"/>
</dbReference>
<dbReference type="InterPro" id="IPR006693">
    <property type="entry name" value="AB_hydrolase_lipase"/>
</dbReference>
<dbReference type="Gene3D" id="2.170.300.10">
    <property type="entry name" value="Tie2 ligand-binding domain superfamily"/>
    <property type="match status" value="1"/>
</dbReference>
<dbReference type="EC" id="3.1.3.48" evidence="2"/>
<evidence type="ECO:0000313" key="8">
    <source>
        <dbReference type="Proteomes" id="UP000719412"/>
    </source>
</evidence>
<accession>A0A8J6L8J9</accession>
<evidence type="ECO:0000259" key="6">
    <source>
        <dbReference type="PROSITE" id="PS50055"/>
    </source>
</evidence>
<evidence type="ECO:0000256" key="1">
    <source>
        <dbReference type="ARBA" id="ARBA00009580"/>
    </source>
</evidence>
<comment type="catalytic activity">
    <reaction evidence="5">
        <text>O-phospho-L-tyrosyl-[protein] + H2O = L-tyrosyl-[protein] + phosphate</text>
        <dbReference type="Rhea" id="RHEA:10684"/>
        <dbReference type="Rhea" id="RHEA-COMP:10136"/>
        <dbReference type="Rhea" id="RHEA-COMP:20101"/>
        <dbReference type="ChEBI" id="CHEBI:15377"/>
        <dbReference type="ChEBI" id="CHEBI:43474"/>
        <dbReference type="ChEBI" id="CHEBI:46858"/>
        <dbReference type="ChEBI" id="CHEBI:61978"/>
        <dbReference type="EC" id="3.1.3.48"/>
    </reaction>
</comment>
<dbReference type="Proteomes" id="UP000719412">
    <property type="component" value="Unassembled WGS sequence"/>
</dbReference>
<dbReference type="SMART" id="SM00194">
    <property type="entry name" value="PTPc"/>
    <property type="match status" value="1"/>
</dbReference>
<dbReference type="InterPro" id="IPR050348">
    <property type="entry name" value="Protein-Tyr_Phosphatase"/>
</dbReference>
<dbReference type="AlphaFoldDB" id="A0A8J6L8J9"/>
<organism evidence="7 8">
    <name type="scientific">Tenebrio molitor</name>
    <name type="common">Yellow mealworm beetle</name>
    <dbReference type="NCBI Taxonomy" id="7067"/>
    <lineage>
        <taxon>Eukaryota</taxon>
        <taxon>Metazoa</taxon>
        <taxon>Ecdysozoa</taxon>
        <taxon>Arthropoda</taxon>
        <taxon>Hexapoda</taxon>
        <taxon>Insecta</taxon>
        <taxon>Pterygota</taxon>
        <taxon>Neoptera</taxon>
        <taxon>Endopterygota</taxon>
        <taxon>Coleoptera</taxon>
        <taxon>Polyphaga</taxon>
        <taxon>Cucujiformia</taxon>
        <taxon>Tenebrionidae</taxon>
        <taxon>Tenebrio</taxon>
    </lineage>
</organism>
<evidence type="ECO:0000256" key="4">
    <source>
        <dbReference type="ARBA" id="ARBA00022912"/>
    </source>
</evidence>
<evidence type="ECO:0000256" key="3">
    <source>
        <dbReference type="ARBA" id="ARBA00022801"/>
    </source>
</evidence>
<dbReference type="SUPFAM" id="SSF52799">
    <property type="entry name" value="(Phosphotyrosine protein) phosphatases II"/>
    <property type="match status" value="2"/>
</dbReference>
<evidence type="ECO:0000256" key="2">
    <source>
        <dbReference type="ARBA" id="ARBA00013064"/>
    </source>
</evidence>
<dbReference type="Gene3D" id="3.90.190.10">
    <property type="entry name" value="Protein tyrosine phosphatase superfamily"/>
    <property type="match status" value="2"/>
</dbReference>
<keyword evidence="3" id="KW-0378">Hydrolase</keyword>
<reference evidence="7" key="2">
    <citation type="submission" date="2021-08" db="EMBL/GenBank/DDBJ databases">
        <authorList>
            <person name="Eriksson T."/>
        </authorList>
    </citation>
    <scope>NUCLEOTIDE SEQUENCE</scope>
    <source>
        <strain evidence="7">Stoneville</strain>
        <tissue evidence="7">Whole head</tissue>
    </source>
</reference>